<comment type="caution">
    <text evidence="1">The sequence shown here is derived from an EMBL/GenBank/DDBJ whole genome shotgun (WGS) entry which is preliminary data.</text>
</comment>
<sequence length="230" mass="24389">MEWVRRSTDAVSRLKRTIMMFPPATTLALSFLGQYNSNNTTALGIAAIEAHFANAGLVPALLSSFNPSAVMNVAFPGVGAVSPGQSLSVQQTVAAPNLTIVPANASVSPAGNFTVVLVDAHVVSTNESAGQVLHWLVNYVTLQNDSSCSPSSLSMNVSIAGGVVVTDYVGPQPPEGSGSHRYVVLLLPPTVLVLTSREPDQCQLWPINLFPSHRLHIDQSSWPAHRGHVF</sequence>
<dbReference type="PANTHER" id="PTHR11362:SF140">
    <property type="entry name" value="PEBP-LIKE PROTEIN"/>
    <property type="match status" value="1"/>
</dbReference>
<reference evidence="1" key="1">
    <citation type="submission" date="2019-10" db="EMBL/GenBank/DDBJ databases">
        <authorList>
            <consortium name="DOE Joint Genome Institute"/>
            <person name="Kuo A."/>
            <person name="Miyauchi S."/>
            <person name="Kiss E."/>
            <person name="Drula E."/>
            <person name="Kohler A."/>
            <person name="Sanchez-Garcia M."/>
            <person name="Andreopoulos B."/>
            <person name="Barry K.W."/>
            <person name="Bonito G."/>
            <person name="Buee M."/>
            <person name="Carver A."/>
            <person name="Chen C."/>
            <person name="Cichocki N."/>
            <person name="Clum A."/>
            <person name="Culley D."/>
            <person name="Crous P.W."/>
            <person name="Fauchery L."/>
            <person name="Girlanda M."/>
            <person name="Hayes R."/>
            <person name="Keri Z."/>
            <person name="LaButti K."/>
            <person name="Lipzen A."/>
            <person name="Lombard V."/>
            <person name="Magnuson J."/>
            <person name="Maillard F."/>
            <person name="Morin E."/>
            <person name="Murat C."/>
            <person name="Nolan M."/>
            <person name="Ohm R."/>
            <person name="Pangilinan J."/>
            <person name="Pereira M."/>
            <person name="Perotto S."/>
            <person name="Peter M."/>
            <person name="Riley R."/>
            <person name="Sitrit Y."/>
            <person name="Stielow B."/>
            <person name="Szollosi G."/>
            <person name="Zifcakova L."/>
            <person name="Stursova M."/>
            <person name="Spatafora J.W."/>
            <person name="Tedersoo L."/>
            <person name="Vaario L.-M."/>
            <person name="Yamada A."/>
            <person name="Yan M."/>
            <person name="Wang P."/>
            <person name="Xu J."/>
            <person name="Bruns T."/>
            <person name="Baldrian P."/>
            <person name="Vilgalys R."/>
            <person name="Henrissat B."/>
            <person name="Grigoriev I.V."/>
            <person name="Hibbett D."/>
            <person name="Nagy L.G."/>
            <person name="Martin F.M."/>
        </authorList>
    </citation>
    <scope>NUCLEOTIDE SEQUENCE</scope>
    <source>
        <strain evidence="1">Prilba</strain>
    </source>
</reference>
<evidence type="ECO:0000313" key="2">
    <source>
        <dbReference type="Proteomes" id="UP000759537"/>
    </source>
</evidence>
<name>A0A9P5JWS0_9AGAM</name>
<dbReference type="InterPro" id="IPR035810">
    <property type="entry name" value="PEBP_euk"/>
</dbReference>
<dbReference type="OrthoDB" id="2506647at2759"/>
<protein>
    <submittedName>
        <fullName evidence="1">Phosphatidylethanolamine-binding protein</fullName>
    </submittedName>
</protein>
<dbReference type="PANTHER" id="PTHR11362">
    <property type="entry name" value="PHOSPHATIDYLETHANOLAMINE-BINDING PROTEIN"/>
    <property type="match status" value="1"/>
</dbReference>
<dbReference type="InterPro" id="IPR008914">
    <property type="entry name" value="PEBP"/>
</dbReference>
<accession>A0A9P5JWS0</accession>
<dbReference type="InterPro" id="IPR036610">
    <property type="entry name" value="PEBP-like_sf"/>
</dbReference>
<dbReference type="EMBL" id="WHVB01000029">
    <property type="protein sequence ID" value="KAF8469269.1"/>
    <property type="molecule type" value="Genomic_DNA"/>
</dbReference>
<dbReference type="Pfam" id="PF01161">
    <property type="entry name" value="PBP"/>
    <property type="match status" value="1"/>
</dbReference>
<organism evidence="1 2">
    <name type="scientific">Russula ochroleuca</name>
    <dbReference type="NCBI Taxonomy" id="152965"/>
    <lineage>
        <taxon>Eukaryota</taxon>
        <taxon>Fungi</taxon>
        <taxon>Dikarya</taxon>
        <taxon>Basidiomycota</taxon>
        <taxon>Agaricomycotina</taxon>
        <taxon>Agaricomycetes</taxon>
        <taxon>Russulales</taxon>
        <taxon>Russulaceae</taxon>
        <taxon>Russula</taxon>
    </lineage>
</organism>
<dbReference type="Gene3D" id="3.90.280.10">
    <property type="entry name" value="PEBP-like"/>
    <property type="match status" value="1"/>
</dbReference>
<dbReference type="CDD" id="cd00866">
    <property type="entry name" value="PEBP_euk"/>
    <property type="match status" value="1"/>
</dbReference>
<dbReference type="SUPFAM" id="SSF49777">
    <property type="entry name" value="PEBP-like"/>
    <property type="match status" value="1"/>
</dbReference>
<proteinExistence type="predicted"/>
<keyword evidence="2" id="KW-1185">Reference proteome</keyword>
<dbReference type="Proteomes" id="UP000759537">
    <property type="component" value="Unassembled WGS sequence"/>
</dbReference>
<reference evidence="1" key="2">
    <citation type="journal article" date="2020" name="Nat. Commun.">
        <title>Large-scale genome sequencing of mycorrhizal fungi provides insights into the early evolution of symbiotic traits.</title>
        <authorList>
            <person name="Miyauchi S."/>
            <person name="Kiss E."/>
            <person name="Kuo A."/>
            <person name="Drula E."/>
            <person name="Kohler A."/>
            <person name="Sanchez-Garcia M."/>
            <person name="Morin E."/>
            <person name="Andreopoulos B."/>
            <person name="Barry K.W."/>
            <person name="Bonito G."/>
            <person name="Buee M."/>
            <person name="Carver A."/>
            <person name="Chen C."/>
            <person name="Cichocki N."/>
            <person name="Clum A."/>
            <person name="Culley D."/>
            <person name="Crous P.W."/>
            <person name="Fauchery L."/>
            <person name="Girlanda M."/>
            <person name="Hayes R.D."/>
            <person name="Keri Z."/>
            <person name="LaButti K."/>
            <person name="Lipzen A."/>
            <person name="Lombard V."/>
            <person name="Magnuson J."/>
            <person name="Maillard F."/>
            <person name="Murat C."/>
            <person name="Nolan M."/>
            <person name="Ohm R.A."/>
            <person name="Pangilinan J."/>
            <person name="Pereira M.F."/>
            <person name="Perotto S."/>
            <person name="Peter M."/>
            <person name="Pfister S."/>
            <person name="Riley R."/>
            <person name="Sitrit Y."/>
            <person name="Stielow J.B."/>
            <person name="Szollosi G."/>
            <person name="Zifcakova L."/>
            <person name="Stursova M."/>
            <person name="Spatafora J.W."/>
            <person name="Tedersoo L."/>
            <person name="Vaario L.M."/>
            <person name="Yamada A."/>
            <person name="Yan M."/>
            <person name="Wang P."/>
            <person name="Xu J."/>
            <person name="Bruns T."/>
            <person name="Baldrian P."/>
            <person name="Vilgalys R."/>
            <person name="Dunand C."/>
            <person name="Henrissat B."/>
            <person name="Grigoriev I.V."/>
            <person name="Hibbett D."/>
            <person name="Nagy L.G."/>
            <person name="Martin F.M."/>
        </authorList>
    </citation>
    <scope>NUCLEOTIDE SEQUENCE</scope>
    <source>
        <strain evidence="1">Prilba</strain>
    </source>
</reference>
<dbReference type="AlphaFoldDB" id="A0A9P5JWS0"/>
<gene>
    <name evidence="1" type="ORF">DFH94DRAFT_227779</name>
</gene>
<evidence type="ECO:0000313" key="1">
    <source>
        <dbReference type="EMBL" id="KAF8469269.1"/>
    </source>
</evidence>